<proteinExistence type="predicted"/>
<name>A0ABY6UIX1_BIOOC</name>
<evidence type="ECO:0000313" key="3">
    <source>
        <dbReference type="Proteomes" id="UP000766486"/>
    </source>
</evidence>
<protein>
    <submittedName>
        <fullName evidence="2">Uncharacterized protein</fullName>
    </submittedName>
</protein>
<sequence>MPKTRVNGSSRDRNFVNGSRMKTLDYSGLRGPQVAGSQPSGANIRSPEVMDFSVVENLTRNSRLPYRNILQK</sequence>
<reference evidence="2 3" key="1">
    <citation type="submission" date="2019-06" db="EMBL/GenBank/DDBJ databases">
        <authorList>
            <person name="Broberg M."/>
        </authorList>
    </citation>
    <scope>NUCLEOTIDE SEQUENCE [LARGE SCALE GENOMIC DNA]</scope>
</reference>
<comment type="caution">
    <text evidence="2">The sequence shown here is derived from an EMBL/GenBank/DDBJ whole genome shotgun (WGS) entry which is preliminary data.</text>
</comment>
<gene>
    <name evidence="2" type="ORF">CLO192961_LOCUS300500</name>
</gene>
<accession>A0ABY6UIX1</accession>
<organism evidence="2 3">
    <name type="scientific">Bionectria ochroleuca</name>
    <name type="common">Gliocladium roseum</name>
    <dbReference type="NCBI Taxonomy" id="29856"/>
    <lineage>
        <taxon>Eukaryota</taxon>
        <taxon>Fungi</taxon>
        <taxon>Dikarya</taxon>
        <taxon>Ascomycota</taxon>
        <taxon>Pezizomycotina</taxon>
        <taxon>Sordariomycetes</taxon>
        <taxon>Hypocreomycetidae</taxon>
        <taxon>Hypocreales</taxon>
        <taxon>Bionectriaceae</taxon>
        <taxon>Clonostachys</taxon>
    </lineage>
</organism>
<evidence type="ECO:0000313" key="2">
    <source>
        <dbReference type="EMBL" id="VUC31191.1"/>
    </source>
</evidence>
<dbReference type="EMBL" id="CABFNS010000830">
    <property type="protein sequence ID" value="VUC31191.1"/>
    <property type="molecule type" value="Genomic_DNA"/>
</dbReference>
<feature type="region of interest" description="Disordered" evidence="1">
    <location>
        <begin position="24"/>
        <end position="43"/>
    </location>
</feature>
<keyword evidence="3" id="KW-1185">Reference proteome</keyword>
<dbReference type="Proteomes" id="UP000766486">
    <property type="component" value="Unassembled WGS sequence"/>
</dbReference>
<evidence type="ECO:0000256" key="1">
    <source>
        <dbReference type="SAM" id="MobiDB-lite"/>
    </source>
</evidence>